<evidence type="ECO:0000313" key="5">
    <source>
        <dbReference type="EMBL" id="ADI15354.1"/>
    </source>
</evidence>
<dbReference type="PANTHER" id="PTHR10668:SF103">
    <property type="entry name" value="PYRIDINE NUCLEOTIDE-DISULFIDE OXIDOREDUCTASE DOMAIN-CONTAINING PROTEIN 2"/>
    <property type="match status" value="1"/>
</dbReference>
<dbReference type="eggNOG" id="COG1233">
    <property type="taxonomic scope" value="Bacteria"/>
</dbReference>
<comment type="subunit">
    <text evidence="2">Interacts with COX5B; this interaction may contribute to localize PYROXD2 to the inner face of the inner mitochondrial membrane.</text>
</comment>
<evidence type="ECO:0000256" key="1">
    <source>
        <dbReference type="ARBA" id="ARBA00037217"/>
    </source>
</evidence>
<dbReference type="Pfam" id="PF01593">
    <property type="entry name" value="Amino_oxidase"/>
    <property type="match status" value="1"/>
</dbReference>
<comment type="function">
    <text evidence="1">Probable oxidoreductase that may play a role as regulator of mitochondrial function.</text>
</comment>
<name>D7CS26_TRURR</name>
<dbReference type="InterPro" id="IPR002937">
    <property type="entry name" value="Amino_oxidase"/>
</dbReference>
<dbReference type="EMBL" id="CP002049">
    <property type="protein sequence ID" value="ADI15354.1"/>
    <property type="molecule type" value="Genomic_DNA"/>
</dbReference>
<evidence type="ECO:0000256" key="3">
    <source>
        <dbReference type="ARBA" id="ARBA00040298"/>
    </source>
</evidence>
<dbReference type="KEGG" id="tra:Trad_2244"/>
<feature type="domain" description="Amine oxidase" evidence="4">
    <location>
        <begin position="16"/>
        <end position="280"/>
    </location>
</feature>
<evidence type="ECO:0000313" key="6">
    <source>
        <dbReference type="Proteomes" id="UP000000379"/>
    </source>
</evidence>
<dbReference type="OrthoDB" id="9774675at2"/>
<dbReference type="Gene3D" id="3.50.50.60">
    <property type="entry name" value="FAD/NAD(P)-binding domain"/>
    <property type="match status" value="2"/>
</dbReference>
<dbReference type="SUPFAM" id="SSF51905">
    <property type="entry name" value="FAD/NAD(P)-binding domain"/>
    <property type="match status" value="1"/>
</dbReference>
<dbReference type="RefSeq" id="WP_013178717.1">
    <property type="nucleotide sequence ID" value="NC_014221.1"/>
</dbReference>
<dbReference type="InterPro" id="IPR036188">
    <property type="entry name" value="FAD/NAD-bd_sf"/>
</dbReference>
<dbReference type="AlphaFoldDB" id="D7CS26"/>
<evidence type="ECO:0000259" key="4">
    <source>
        <dbReference type="Pfam" id="PF01593"/>
    </source>
</evidence>
<reference evidence="5 6" key="2">
    <citation type="journal article" date="2011" name="Stand. Genomic Sci.">
        <title>Complete genome sequence of Truepera radiovictrix type strain (RQ-24).</title>
        <authorList>
            <person name="Ivanova N."/>
            <person name="Rohde C."/>
            <person name="Munk C."/>
            <person name="Nolan M."/>
            <person name="Lucas S."/>
            <person name="Del Rio T.G."/>
            <person name="Tice H."/>
            <person name="Deshpande S."/>
            <person name="Cheng J.F."/>
            <person name="Tapia R."/>
            <person name="Han C."/>
            <person name="Goodwin L."/>
            <person name="Pitluck S."/>
            <person name="Liolios K."/>
            <person name="Mavromatis K."/>
            <person name="Mikhailova N."/>
            <person name="Pati A."/>
            <person name="Chen A."/>
            <person name="Palaniappan K."/>
            <person name="Land M."/>
            <person name="Hauser L."/>
            <person name="Chang Y.J."/>
            <person name="Jeffries C.D."/>
            <person name="Brambilla E."/>
            <person name="Rohde M."/>
            <person name="Goker M."/>
            <person name="Tindall B.J."/>
            <person name="Woyke T."/>
            <person name="Bristow J."/>
            <person name="Eisen J.A."/>
            <person name="Markowitz V."/>
            <person name="Hugenholtz P."/>
            <person name="Kyrpides N.C."/>
            <person name="Klenk H.P."/>
            <person name="Lapidus A."/>
        </authorList>
    </citation>
    <scope>NUCLEOTIDE SEQUENCE [LARGE SCALE GENOMIC DNA]</scope>
    <source>
        <strain evidence="6">DSM 17093 / CIP 108686 / LMG 22925 / RQ-24</strain>
    </source>
</reference>
<gene>
    <name evidence="5" type="ordered locus">Trad_2244</name>
</gene>
<reference evidence="6" key="1">
    <citation type="submission" date="2010-05" db="EMBL/GenBank/DDBJ databases">
        <title>The complete genome of Truepera radiovictris DSM 17093.</title>
        <authorList>
            <consortium name="US DOE Joint Genome Institute (JGI-PGF)"/>
            <person name="Lucas S."/>
            <person name="Copeland A."/>
            <person name="Lapidus A."/>
            <person name="Glavina del Rio T."/>
            <person name="Dalin E."/>
            <person name="Tice H."/>
            <person name="Bruce D."/>
            <person name="Goodwin L."/>
            <person name="Pitluck S."/>
            <person name="Kyrpides N."/>
            <person name="Mavromatis K."/>
            <person name="Ovchinnikova G."/>
            <person name="Munk A.C."/>
            <person name="Detter J.C."/>
            <person name="Han C."/>
            <person name="Tapia R."/>
            <person name="Land M."/>
            <person name="Hauser L."/>
            <person name="Markowitz V."/>
            <person name="Cheng J.-F."/>
            <person name="Hugenholtz P."/>
            <person name="Woyke T."/>
            <person name="Wu D."/>
            <person name="Tindall B."/>
            <person name="Pomrenke H.G."/>
            <person name="Brambilla E."/>
            <person name="Klenk H.-P."/>
            <person name="Eisen J.A."/>
        </authorList>
    </citation>
    <scope>NUCLEOTIDE SEQUENCE [LARGE SCALE GENOMIC DNA]</scope>
    <source>
        <strain evidence="6">DSM 17093 / CIP 108686 / LMG 22925 / RQ-24</strain>
    </source>
</reference>
<dbReference type="STRING" id="649638.Trad_2244"/>
<keyword evidence="6" id="KW-1185">Reference proteome</keyword>
<organism evidence="5 6">
    <name type="scientific">Truepera radiovictrix (strain DSM 17093 / CIP 108686 / LMG 22925 / RQ-24)</name>
    <dbReference type="NCBI Taxonomy" id="649638"/>
    <lineage>
        <taxon>Bacteria</taxon>
        <taxon>Thermotogati</taxon>
        <taxon>Deinococcota</taxon>
        <taxon>Deinococci</taxon>
        <taxon>Trueperales</taxon>
        <taxon>Trueperaceae</taxon>
        <taxon>Truepera</taxon>
    </lineage>
</organism>
<dbReference type="HOGENOM" id="CLU_019327_2_0_0"/>
<evidence type="ECO:0000256" key="2">
    <source>
        <dbReference type="ARBA" id="ARBA00038825"/>
    </source>
</evidence>
<dbReference type="GO" id="GO:0016491">
    <property type="term" value="F:oxidoreductase activity"/>
    <property type="evidence" value="ECO:0007669"/>
    <property type="project" value="InterPro"/>
</dbReference>
<protein>
    <recommendedName>
        <fullName evidence="3">Pyridine nucleotide-disulfide oxidoreductase domain-containing protein 2</fullName>
    </recommendedName>
</protein>
<proteinExistence type="predicted"/>
<dbReference type="GO" id="GO:0005829">
    <property type="term" value="C:cytosol"/>
    <property type="evidence" value="ECO:0007669"/>
    <property type="project" value="TreeGrafter"/>
</dbReference>
<accession>D7CS26</accession>
<dbReference type="PANTHER" id="PTHR10668">
    <property type="entry name" value="PHYTOENE DEHYDROGENASE"/>
    <property type="match status" value="1"/>
</dbReference>
<dbReference type="Proteomes" id="UP000000379">
    <property type="component" value="Chromosome"/>
</dbReference>
<sequence>MPDFDVITVGAGHNALITSAYLAQAGYRVGVFERREIVGGAVATQEIIPGYRFDLGGSAHILIRLTPIVEELGLERFGLEYLDIDPLFFAPYEDGESVFVWRSEERTIEGLERAYPGEGEAYRRFLDDWRPFGRVVKELFLSTPSPLNLGRKMVFGKAVRGDWKRALSMILKPYGEVVDSYFQEERVKAPLVWMAAQSGPPPSEPFSSPFVLWQPLYHEGGMARPKGGSGMLTQALARHIAAHGGQVFVNAPAERILVEGGRATGVQVGGEVYTARTVVAGAHALETFGKLLPEAHRPEGSRSMRVGNGFGAILRLALRERVRYRAHPGDEARRALGLICRDRAQLNAAYGEYLAGHPASDPPLVAMSFSAVDDTLAPPGGEVLWLWAQYFPYELAGARRWDDIEDEVAETILDAFEVHAPGTKAKVVGRLFQHPAWLERHLGLYRGNVMHLEMSLDQMFALRPFLGMAEYRTHLRGLYLTGASTHPGGGIMGASGRNAARVVLKDLERKRV</sequence>